<dbReference type="RefSeq" id="XP_012212705.1">
    <property type="nucleotide sequence ID" value="XM_012357315.1"/>
</dbReference>
<name>A0A067BPF8_SAPPC</name>
<evidence type="ECO:0000313" key="3">
    <source>
        <dbReference type="Proteomes" id="UP000030745"/>
    </source>
</evidence>
<gene>
    <name evidence="2" type="ORF">SPRG_17900</name>
</gene>
<reference evidence="2 3" key="1">
    <citation type="journal article" date="2013" name="PLoS Genet.">
        <title>Distinctive expansion of potential virulence genes in the genome of the oomycete fish pathogen Saprolegnia parasitica.</title>
        <authorList>
            <person name="Jiang R.H."/>
            <person name="de Bruijn I."/>
            <person name="Haas B.J."/>
            <person name="Belmonte R."/>
            <person name="Lobach L."/>
            <person name="Christie J."/>
            <person name="van den Ackerveken G."/>
            <person name="Bottin A."/>
            <person name="Bulone V."/>
            <person name="Diaz-Moreno S.M."/>
            <person name="Dumas B."/>
            <person name="Fan L."/>
            <person name="Gaulin E."/>
            <person name="Govers F."/>
            <person name="Grenville-Briggs L.J."/>
            <person name="Horner N.R."/>
            <person name="Levin J.Z."/>
            <person name="Mammella M."/>
            <person name="Meijer H.J."/>
            <person name="Morris P."/>
            <person name="Nusbaum C."/>
            <person name="Oome S."/>
            <person name="Phillips A.J."/>
            <person name="van Rooyen D."/>
            <person name="Rzeszutek E."/>
            <person name="Saraiva M."/>
            <person name="Secombes C.J."/>
            <person name="Seidl M.F."/>
            <person name="Snel B."/>
            <person name="Stassen J.H."/>
            <person name="Sykes S."/>
            <person name="Tripathy S."/>
            <person name="van den Berg H."/>
            <person name="Vega-Arreguin J.C."/>
            <person name="Wawra S."/>
            <person name="Young S.K."/>
            <person name="Zeng Q."/>
            <person name="Dieguez-Uribeondo J."/>
            <person name="Russ C."/>
            <person name="Tyler B.M."/>
            <person name="van West P."/>
        </authorList>
    </citation>
    <scope>NUCLEOTIDE SEQUENCE [LARGE SCALE GENOMIC DNA]</scope>
    <source>
        <strain evidence="2 3">CBS 223.65</strain>
    </source>
</reference>
<evidence type="ECO:0000313" key="2">
    <source>
        <dbReference type="EMBL" id="KDO16587.1"/>
    </source>
</evidence>
<dbReference type="GO" id="GO:0016705">
    <property type="term" value="F:oxidoreductase activity, acting on paired donors, with incorporation or reduction of molecular oxygen"/>
    <property type="evidence" value="ECO:0007669"/>
    <property type="project" value="InterPro"/>
</dbReference>
<dbReference type="SUPFAM" id="SSF48264">
    <property type="entry name" value="Cytochrome P450"/>
    <property type="match status" value="1"/>
</dbReference>
<accession>A0A067BPF8</accession>
<dbReference type="GO" id="GO:0005506">
    <property type="term" value="F:iron ion binding"/>
    <property type="evidence" value="ECO:0007669"/>
    <property type="project" value="InterPro"/>
</dbReference>
<dbReference type="PANTHER" id="PTHR24305">
    <property type="entry name" value="CYTOCHROME P450"/>
    <property type="match status" value="1"/>
</dbReference>
<dbReference type="PANTHER" id="PTHR24305:SF166">
    <property type="entry name" value="CYTOCHROME P450 12A4, MITOCHONDRIAL-RELATED"/>
    <property type="match status" value="1"/>
</dbReference>
<proteinExistence type="inferred from homology"/>
<dbReference type="InterPro" id="IPR050121">
    <property type="entry name" value="Cytochrome_P450_monoxygenase"/>
</dbReference>
<organism evidence="2 3">
    <name type="scientific">Saprolegnia parasitica (strain CBS 223.65)</name>
    <dbReference type="NCBI Taxonomy" id="695850"/>
    <lineage>
        <taxon>Eukaryota</taxon>
        <taxon>Sar</taxon>
        <taxon>Stramenopiles</taxon>
        <taxon>Oomycota</taxon>
        <taxon>Saprolegniomycetes</taxon>
        <taxon>Saprolegniales</taxon>
        <taxon>Saprolegniaceae</taxon>
        <taxon>Saprolegnia</taxon>
    </lineage>
</organism>
<dbReference type="Proteomes" id="UP000030745">
    <property type="component" value="Unassembled WGS sequence"/>
</dbReference>
<dbReference type="InterPro" id="IPR001128">
    <property type="entry name" value="Cyt_P450"/>
</dbReference>
<sequence length="345" mass="37508">MPPTTNAFPARLMGHLAIRRLHAKTLCIRLGGQEIVVTKDLRVFKPVLGQFIAHFEPSGKARAAVGSSMPSRAFVQGPVDDCASIDVVPEVVMPKLAFDMMSQLLSDWDAKTMHGDSLSLLASALLVSDVIGKRTMLPLPWLWRLLWTRNRGTNAARDVLRAHVWSLVAARGVRGPPSSLLDAMVAATSDGKLSTNELRDNLLALLFAVQDELYEALLDAFPNGASEIAYAASSQRRAVPYLCWTVDQVLRLKPAVPVISRQCVSPCVINGVEFRASDDVLIDGGSACRDDDYSPGHFDLDKFCPSRFGDSTAALDKLALLSFRAGKRLCPGRNIALNQVRAVCA</sequence>
<dbReference type="Pfam" id="PF00067">
    <property type="entry name" value="p450"/>
    <property type="match status" value="1"/>
</dbReference>
<dbReference type="CDD" id="cd00302">
    <property type="entry name" value="cytochrome_P450"/>
    <property type="match status" value="1"/>
</dbReference>
<dbReference type="GeneID" id="24139428"/>
<dbReference type="GO" id="GO:0020037">
    <property type="term" value="F:heme binding"/>
    <property type="evidence" value="ECO:0007669"/>
    <property type="project" value="InterPro"/>
</dbReference>
<dbReference type="OrthoDB" id="61744at2759"/>
<dbReference type="AlphaFoldDB" id="A0A067BPF8"/>
<dbReference type="Gene3D" id="1.10.630.10">
    <property type="entry name" value="Cytochrome P450"/>
    <property type="match status" value="2"/>
</dbReference>
<dbReference type="VEuPathDB" id="FungiDB:SPRG_17900"/>
<dbReference type="EMBL" id="KK584035">
    <property type="protein sequence ID" value="KDO16587.1"/>
    <property type="molecule type" value="Genomic_DNA"/>
</dbReference>
<dbReference type="KEGG" id="spar:SPRG_17900"/>
<evidence type="ECO:0000256" key="1">
    <source>
        <dbReference type="ARBA" id="ARBA00010617"/>
    </source>
</evidence>
<protein>
    <recommendedName>
        <fullName evidence="4">Cytochrome P450</fullName>
    </recommendedName>
</protein>
<dbReference type="GO" id="GO:0004497">
    <property type="term" value="F:monooxygenase activity"/>
    <property type="evidence" value="ECO:0007669"/>
    <property type="project" value="InterPro"/>
</dbReference>
<evidence type="ECO:0008006" key="4">
    <source>
        <dbReference type="Google" id="ProtNLM"/>
    </source>
</evidence>
<comment type="similarity">
    <text evidence="1">Belongs to the cytochrome P450 family.</text>
</comment>
<dbReference type="STRING" id="695850.A0A067BPF8"/>
<dbReference type="InterPro" id="IPR036396">
    <property type="entry name" value="Cyt_P450_sf"/>
</dbReference>
<keyword evidence="3" id="KW-1185">Reference proteome</keyword>